<sequence length="53" mass="6228">MERVWLYRRGHLSRRLLAGYDAIVDALCTAWNALTPERLLSLTSYPYLNQVNF</sequence>
<protein>
    <recommendedName>
        <fullName evidence="3">Transposase</fullName>
    </recommendedName>
</protein>
<dbReference type="Proteomes" id="UP000580654">
    <property type="component" value="Unassembled WGS sequence"/>
</dbReference>
<reference evidence="1 2" key="1">
    <citation type="submission" date="2020-08" db="EMBL/GenBank/DDBJ databases">
        <title>Genomic Encyclopedia of Type Strains, Phase IV (KMG-IV): sequencing the most valuable type-strain genomes for metagenomic binning, comparative biology and taxonomic classification.</title>
        <authorList>
            <person name="Goeker M."/>
        </authorList>
    </citation>
    <scope>NUCLEOTIDE SEQUENCE [LARGE SCALE GENOMIC DNA]</scope>
    <source>
        <strain evidence="1 2">DSM 25622</strain>
    </source>
</reference>
<evidence type="ECO:0008006" key="3">
    <source>
        <dbReference type="Google" id="ProtNLM"/>
    </source>
</evidence>
<comment type="caution">
    <text evidence="1">The sequence shown here is derived from an EMBL/GenBank/DDBJ whole genome shotgun (WGS) entry which is preliminary data.</text>
</comment>
<keyword evidence="2" id="KW-1185">Reference proteome</keyword>
<proteinExistence type="predicted"/>
<name>A0A840YBR2_9PROT</name>
<dbReference type="AlphaFoldDB" id="A0A840YBR2"/>
<organism evidence="1 2">
    <name type="scientific">Muricoccus pecuniae</name>
    <dbReference type="NCBI Taxonomy" id="693023"/>
    <lineage>
        <taxon>Bacteria</taxon>
        <taxon>Pseudomonadati</taxon>
        <taxon>Pseudomonadota</taxon>
        <taxon>Alphaproteobacteria</taxon>
        <taxon>Acetobacterales</taxon>
        <taxon>Roseomonadaceae</taxon>
        <taxon>Muricoccus</taxon>
    </lineage>
</organism>
<evidence type="ECO:0000313" key="1">
    <source>
        <dbReference type="EMBL" id="MBB5696149.1"/>
    </source>
</evidence>
<gene>
    <name evidence="1" type="ORF">FHS87_004219</name>
</gene>
<dbReference type="EMBL" id="JACIJD010000031">
    <property type="protein sequence ID" value="MBB5696149.1"/>
    <property type="molecule type" value="Genomic_DNA"/>
</dbReference>
<accession>A0A840YBR2</accession>
<evidence type="ECO:0000313" key="2">
    <source>
        <dbReference type="Proteomes" id="UP000580654"/>
    </source>
</evidence>